<feature type="region of interest" description="Disordered" evidence="1">
    <location>
        <begin position="60"/>
        <end position="102"/>
    </location>
</feature>
<feature type="compositionally biased region" description="Basic and acidic residues" evidence="1">
    <location>
        <begin position="119"/>
        <end position="133"/>
    </location>
</feature>
<feature type="region of interest" description="Disordered" evidence="1">
    <location>
        <begin position="119"/>
        <end position="141"/>
    </location>
</feature>
<dbReference type="InterPro" id="IPR011992">
    <property type="entry name" value="EF-hand-dom_pair"/>
</dbReference>
<dbReference type="PROSITE" id="PS50222">
    <property type="entry name" value="EF_HAND_2"/>
    <property type="match status" value="1"/>
</dbReference>
<evidence type="ECO:0000256" key="2">
    <source>
        <dbReference type="SAM" id="SignalP"/>
    </source>
</evidence>
<sequence length="141" mass="15039">MQNSSKLLVLAVAASLIAPAAAFAEGAGKRGAGRLDADGDGAITLSDMRAQRAAMFDRIDADKDGRVTPDERAAARKNAPERRKAARADRPERSGDRTETTIARADFIASAERRFALLDADGDGKLTREEMKAGRKGRAAR</sequence>
<dbReference type="AlphaFoldDB" id="A0A6L5Z2Q9"/>
<dbReference type="RefSeq" id="WP_154447376.1">
    <property type="nucleotide sequence ID" value="NZ_WIND01000013.1"/>
</dbReference>
<dbReference type="GO" id="GO:0005509">
    <property type="term" value="F:calcium ion binding"/>
    <property type="evidence" value="ECO:0007669"/>
    <property type="project" value="InterPro"/>
</dbReference>
<dbReference type="InterPro" id="IPR002048">
    <property type="entry name" value="EF_hand_dom"/>
</dbReference>
<dbReference type="Gene3D" id="1.10.238.10">
    <property type="entry name" value="EF-hand"/>
    <property type="match status" value="2"/>
</dbReference>
<dbReference type="InterPro" id="IPR018247">
    <property type="entry name" value="EF_Hand_1_Ca_BS"/>
</dbReference>
<feature type="chain" id="PRO_5026882270" description="EF-hand domain-containing protein" evidence="2">
    <location>
        <begin position="25"/>
        <end position="141"/>
    </location>
</feature>
<evidence type="ECO:0000313" key="5">
    <source>
        <dbReference type="Proteomes" id="UP000474957"/>
    </source>
</evidence>
<feature type="domain" description="EF-hand" evidence="3">
    <location>
        <begin position="106"/>
        <end position="141"/>
    </location>
</feature>
<dbReference type="Proteomes" id="UP000474957">
    <property type="component" value="Unassembled WGS sequence"/>
</dbReference>
<comment type="caution">
    <text evidence="4">The sequence shown here is derived from an EMBL/GenBank/DDBJ whole genome shotgun (WGS) entry which is preliminary data.</text>
</comment>
<feature type="compositionally biased region" description="Basic and acidic residues" evidence="1">
    <location>
        <begin position="60"/>
        <end position="99"/>
    </location>
</feature>
<evidence type="ECO:0000313" key="4">
    <source>
        <dbReference type="EMBL" id="MSU90828.1"/>
    </source>
</evidence>
<name>A0A6L5Z2Q9_9RHOB</name>
<evidence type="ECO:0000259" key="3">
    <source>
        <dbReference type="PROSITE" id="PS50222"/>
    </source>
</evidence>
<keyword evidence="2" id="KW-0732">Signal</keyword>
<proteinExistence type="predicted"/>
<dbReference type="Pfam" id="PF13202">
    <property type="entry name" value="EF-hand_5"/>
    <property type="match status" value="3"/>
</dbReference>
<organism evidence="4 5">
    <name type="scientific">Halovulum marinum</name>
    <dbReference type="NCBI Taxonomy" id="2662447"/>
    <lineage>
        <taxon>Bacteria</taxon>
        <taxon>Pseudomonadati</taxon>
        <taxon>Pseudomonadota</taxon>
        <taxon>Alphaproteobacteria</taxon>
        <taxon>Rhodobacterales</taxon>
        <taxon>Paracoccaceae</taxon>
        <taxon>Halovulum</taxon>
    </lineage>
</organism>
<dbReference type="SMART" id="SM00054">
    <property type="entry name" value="EFh"/>
    <property type="match status" value="2"/>
</dbReference>
<reference evidence="4 5" key="1">
    <citation type="submission" date="2019-10" db="EMBL/GenBank/DDBJ databases">
        <title>Cognatihalovulum marinum gen. nov. sp. nov., a new member of the family Rhodobacteraceae isolated from deep seawater of the Northwest Indian Ocean.</title>
        <authorList>
            <person name="Ruan C."/>
            <person name="Wang J."/>
            <person name="Zheng X."/>
            <person name="Song L."/>
            <person name="Zhu Y."/>
            <person name="Huang Y."/>
            <person name="Lu Z."/>
            <person name="Du W."/>
            <person name="Huang L."/>
            <person name="Dai X."/>
        </authorList>
    </citation>
    <scope>NUCLEOTIDE SEQUENCE [LARGE SCALE GENOMIC DNA]</scope>
    <source>
        <strain evidence="4 5">2CG4</strain>
    </source>
</reference>
<gene>
    <name evidence="4" type="ORF">GE300_14585</name>
</gene>
<evidence type="ECO:0000256" key="1">
    <source>
        <dbReference type="SAM" id="MobiDB-lite"/>
    </source>
</evidence>
<dbReference type="EMBL" id="WIND01000013">
    <property type="protein sequence ID" value="MSU90828.1"/>
    <property type="molecule type" value="Genomic_DNA"/>
</dbReference>
<accession>A0A6L5Z2Q9</accession>
<dbReference type="PROSITE" id="PS00018">
    <property type="entry name" value="EF_HAND_1"/>
    <property type="match status" value="1"/>
</dbReference>
<dbReference type="SUPFAM" id="SSF47473">
    <property type="entry name" value="EF-hand"/>
    <property type="match status" value="1"/>
</dbReference>
<protein>
    <recommendedName>
        <fullName evidence="3">EF-hand domain-containing protein</fullName>
    </recommendedName>
</protein>
<keyword evidence="5" id="KW-1185">Reference proteome</keyword>
<feature type="signal peptide" evidence="2">
    <location>
        <begin position="1"/>
        <end position="24"/>
    </location>
</feature>